<reference evidence="1" key="1">
    <citation type="journal article" date="2021" name="PeerJ">
        <title>Extensive microbial diversity within the chicken gut microbiome revealed by metagenomics and culture.</title>
        <authorList>
            <person name="Gilroy R."/>
            <person name="Ravi A."/>
            <person name="Getino M."/>
            <person name="Pursley I."/>
            <person name="Horton D.L."/>
            <person name="Alikhan N.F."/>
            <person name="Baker D."/>
            <person name="Gharbi K."/>
            <person name="Hall N."/>
            <person name="Watson M."/>
            <person name="Adriaenssens E.M."/>
            <person name="Foster-Nyarko E."/>
            <person name="Jarju S."/>
            <person name="Secka A."/>
            <person name="Antonio M."/>
            <person name="Oren A."/>
            <person name="Chaudhuri R.R."/>
            <person name="La Ragione R."/>
            <person name="Hildebrand F."/>
            <person name="Pallen M.J."/>
        </authorList>
    </citation>
    <scope>NUCLEOTIDE SEQUENCE</scope>
    <source>
        <strain evidence="1">742</strain>
    </source>
</reference>
<accession>A0A9E2KL68</accession>
<dbReference type="Proteomes" id="UP000824178">
    <property type="component" value="Unassembled WGS sequence"/>
</dbReference>
<gene>
    <name evidence="1" type="ORF">H9864_06895</name>
</gene>
<feature type="non-terminal residue" evidence="1">
    <location>
        <position position="1"/>
    </location>
</feature>
<name>A0A9E2KL68_9FIRM</name>
<dbReference type="EMBL" id="JAHLFH010000143">
    <property type="protein sequence ID" value="MBU3820078.1"/>
    <property type="molecule type" value="Genomic_DNA"/>
</dbReference>
<protein>
    <submittedName>
        <fullName evidence="1">Uncharacterized protein</fullName>
    </submittedName>
</protein>
<sequence>GCGAAGRQRRQQRSRQQQRNQFFHGRILPLFEILAKSFALRVLFYYNSKGIAVAWATDLE</sequence>
<proteinExistence type="predicted"/>
<organism evidence="1 2">
    <name type="scientific">Candidatus Faecalibacterium intestinavium</name>
    <dbReference type="NCBI Taxonomy" id="2838580"/>
    <lineage>
        <taxon>Bacteria</taxon>
        <taxon>Bacillati</taxon>
        <taxon>Bacillota</taxon>
        <taxon>Clostridia</taxon>
        <taxon>Eubacteriales</taxon>
        <taxon>Oscillospiraceae</taxon>
        <taxon>Faecalibacterium</taxon>
    </lineage>
</organism>
<evidence type="ECO:0000313" key="1">
    <source>
        <dbReference type="EMBL" id="MBU3820078.1"/>
    </source>
</evidence>
<reference evidence="1" key="2">
    <citation type="submission" date="2021-04" db="EMBL/GenBank/DDBJ databases">
        <authorList>
            <person name="Gilroy R."/>
        </authorList>
    </citation>
    <scope>NUCLEOTIDE SEQUENCE</scope>
    <source>
        <strain evidence="1">742</strain>
    </source>
</reference>
<dbReference type="AlphaFoldDB" id="A0A9E2KL68"/>
<evidence type="ECO:0000313" key="2">
    <source>
        <dbReference type="Proteomes" id="UP000824178"/>
    </source>
</evidence>
<comment type="caution">
    <text evidence="1">The sequence shown here is derived from an EMBL/GenBank/DDBJ whole genome shotgun (WGS) entry which is preliminary data.</text>
</comment>